<feature type="domain" description="Sulfatase N-terminal" evidence="2">
    <location>
        <begin position="471"/>
        <end position="668"/>
    </location>
</feature>
<reference evidence="3" key="1">
    <citation type="submission" date="2021-05" db="EMBL/GenBank/DDBJ databases">
        <authorList>
            <person name="Khan N."/>
        </authorList>
    </citation>
    <scope>NUCLEOTIDE SEQUENCE</scope>
</reference>
<name>A0A8J2JIN2_FUSEQ</name>
<gene>
    <name evidence="3" type="ORF">FEQUK3_LOCUS11594</name>
</gene>
<keyword evidence="1" id="KW-1133">Transmembrane helix</keyword>
<sequence length="809" mass="91839">MLHPFVRPRYLALFRMMTRILIWQYSIVLWGAASSQLGFFYETGNEIRWNEALSYAGDRHSMKVLLSGSHTVLVFGLLILAIAWVAKWYLYKAAGELCLRAGAPITFFSQDPYGSDSSFNECEDKDDIERFPVLDFEQPQDELSIQPPPWGIIAAIGGFLALTTACRPSIPYNMMSVTLPFDLLGMFKRVPDICAEQAARNGNKWPFPNLIEQSKWEDPKGHFKGWAPGTTNKYISQYRDTIPKWLPEVVPSGFLKWSPQTTNQTKNNQSCFGAEVDGSFYNPVNDPLKITNLDDNILDVLQDAFKTVKIRHVALILMESYREELFPLQQGSEYHQMIMKSHGDADEDEINARLSKLCPVAERITGKPGNFKKKDGSDFDPVVIPEWNDTTQDGFGGINIVGGLTTSSVSVKSLATTLCGSWSMPVDKFEESETQSYQPCIPQILDLFNTIKENKSTGGDFTELQWVPAFFQSTTDGYDRQDKFEKKIGFKEIITRDRLEHDNEGEELEEINYFGYAETTLSSHIRDYIKQVHEGGKRMFLSHFTSTTHHPFGVPKSFNSTDYLNTKDSIHEDFNKYLNTMRFTDAWLGNLLQIFDDLGISNETLVVFVGDHGQAFAEDIPSKTGTYGNGHISNFRVPITFRHPNLPRVQYNANATSLSILPTILDLLINSNSLNEKDTEVASELIYDYEGQSLIRPYKNSHNGRRTWNFGIINGGGSLLSVTSADAPWRLVLPLDDKSEYRFTDLKSDPLELKPLEKWSKDDLVSIVTSQYGEDASQWVVEAEAVSRWWSLERKRLWNYNPGESGDMK</sequence>
<dbReference type="Pfam" id="PF00884">
    <property type="entry name" value="Sulfatase"/>
    <property type="match status" value="1"/>
</dbReference>
<dbReference type="Proteomes" id="UP000693738">
    <property type="component" value="Unassembled WGS sequence"/>
</dbReference>
<dbReference type="InterPro" id="IPR052701">
    <property type="entry name" value="GAG_Ulvan_Degrading_Sulfatases"/>
</dbReference>
<dbReference type="PANTHER" id="PTHR43751">
    <property type="entry name" value="SULFATASE"/>
    <property type="match status" value="1"/>
</dbReference>
<comment type="caution">
    <text evidence="3">The sequence shown here is derived from an EMBL/GenBank/DDBJ whole genome shotgun (WGS) entry which is preliminary data.</text>
</comment>
<dbReference type="InterPro" id="IPR000917">
    <property type="entry name" value="Sulfatase_N"/>
</dbReference>
<keyword evidence="1" id="KW-0472">Membrane</keyword>
<evidence type="ECO:0000256" key="1">
    <source>
        <dbReference type="SAM" id="Phobius"/>
    </source>
</evidence>
<dbReference type="EMBL" id="CAJSTJ010000193">
    <property type="protein sequence ID" value="CAG7565889.1"/>
    <property type="molecule type" value="Genomic_DNA"/>
</dbReference>
<dbReference type="AlphaFoldDB" id="A0A8J2JIN2"/>
<evidence type="ECO:0000313" key="3">
    <source>
        <dbReference type="EMBL" id="CAG7565889.1"/>
    </source>
</evidence>
<organism evidence="3 4">
    <name type="scientific">Fusarium equiseti</name>
    <name type="common">Fusarium scirpi</name>
    <dbReference type="NCBI Taxonomy" id="61235"/>
    <lineage>
        <taxon>Eukaryota</taxon>
        <taxon>Fungi</taxon>
        <taxon>Dikarya</taxon>
        <taxon>Ascomycota</taxon>
        <taxon>Pezizomycotina</taxon>
        <taxon>Sordariomycetes</taxon>
        <taxon>Hypocreomycetidae</taxon>
        <taxon>Hypocreales</taxon>
        <taxon>Nectriaceae</taxon>
        <taxon>Fusarium</taxon>
        <taxon>Fusarium incarnatum-equiseti species complex</taxon>
    </lineage>
</organism>
<protein>
    <recommendedName>
        <fullName evidence="2">Sulfatase N-terminal domain-containing protein</fullName>
    </recommendedName>
</protein>
<accession>A0A8J2JIN2</accession>
<evidence type="ECO:0000259" key="2">
    <source>
        <dbReference type="Pfam" id="PF00884"/>
    </source>
</evidence>
<feature type="transmembrane region" description="Helical" evidence="1">
    <location>
        <begin position="20"/>
        <end position="41"/>
    </location>
</feature>
<evidence type="ECO:0000313" key="4">
    <source>
        <dbReference type="Proteomes" id="UP000693738"/>
    </source>
</evidence>
<proteinExistence type="predicted"/>
<dbReference type="PANTHER" id="PTHR43751:SF3">
    <property type="entry name" value="SULFATASE N-TERMINAL DOMAIN-CONTAINING PROTEIN"/>
    <property type="match status" value="1"/>
</dbReference>
<feature type="transmembrane region" description="Helical" evidence="1">
    <location>
        <begin position="72"/>
        <end position="90"/>
    </location>
</feature>
<keyword evidence="1" id="KW-0812">Transmembrane</keyword>